<feature type="domain" description="UvrD-like helicase ATP-binding" evidence="12">
    <location>
        <begin position="1"/>
        <end position="284"/>
    </location>
</feature>
<comment type="catalytic activity">
    <reaction evidence="10">
        <text>ATP + H2O = ADP + phosphate + H(+)</text>
        <dbReference type="Rhea" id="RHEA:13065"/>
        <dbReference type="ChEBI" id="CHEBI:15377"/>
        <dbReference type="ChEBI" id="CHEBI:15378"/>
        <dbReference type="ChEBI" id="CHEBI:30616"/>
        <dbReference type="ChEBI" id="CHEBI:43474"/>
        <dbReference type="ChEBI" id="CHEBI:456216"/>
        <dbReference type="EC" id="5.6.2.4"/>
    </reaction>
</comment>
<dbReference type="EMBL" id="JANPWE010000010">
    <property type="protein sequence ID" value="MCR6546709.1"/>
    <property type="molecule type" value="Genomic_DNA"/>
</dbReference>
<evidence type="ECO:0000313" key="15">
    <source>
        <dbReference type="Proteomes" id="UP001524944"/>
    </source>
</evidence>
<evidence type="ECO:0000259" key="12">
    <source>
        <dbReference type="PROSITE" id="PS51198"/>
    </source>
</evidence>
<dbReference type="InterPro" id="IPR014017">
    <property type="entry name" value="DNA_helicase_UvrD-like_C"/>
</dbReference>
<evidence type="ECO:0000256" key="3">
    <source>
        <dbReference type="ARBA" id="ARBA00022801"/>
    </source>
</evidence>
<feature type="binding site" evidence="11">
    <location>
        <begin position="22"/>
        <end position="29"/>
    </location>
    <ligand>
        <name>ATP</name>
        <dbReference type="ChEBI" id="CHEBI:30616"/>
    </ligand>
</feature>
<comment type="caution">
    <text evidence="14">The sequence shown here is derived from an EMBL/GenBank/DDBJ whole genome shotgun (WGS) entry which is preliminary data.</text>
</comment>
<dbReference type="Gene3D" id="3.40.50.300">
    <property type="entry name" value="P-loop containing nucleotide triphosphate hydrolases"/>
    <property type="match status" value="2"/>
</dbReference>
<dbReference type="PANTHER" id="PTHR11070:SF2">
    <property type="entry name" value="ATP-DEPENDENT DNA HELICASE SRS2"/>
    <property type="match status" value="1"/>
</dbReference>
<protein>
    <recommendedName>
        <fullName evidence="9">DNA 3'-5' helicase</fullName>
        <ecNumber evidence="9">5.6.2.4</ecNumber>
    </recommendedName>
</protein>
<evidence type="ECO:0000256" key="5">
    <source>
        <dbReference type="ARBA" id="ARBA00022840"/>
    </source>
</evidence>
<dbReference type="PROSITE" id="PS51198">
    <property type="entry name" value="UVRD_HELICASE_ATP_BIND"/>
    <property type="match status" value="1"/>
</dbReference>
<feature type="domain" description="UvrD-like helicase C-terminal" evidence="13">
    <location>
        <begin position="278"/>
        <end position="536"/>
    </location>
</feature>
<keyword evidence="15" id="KW-1185">Reference proteome</keyword>
<dbReference type="Pfam" id="PF13361">
    <property type="entry name" value="UvrD_C"/>
    <property type="match status" value="1"/>
</dbReference>
<evidence type="ECO:0000256" key="9">
    <source>
        <dbReference type="ARBA" id="ARBA00034808"/>
    </source>
</evidence>
<evidence type="ECO:0000256" key="2">
    <source>
        <dbReference type="ARBA" id="ARBA00022741"/>
    </source>
</evidence>
<evidence type="ECO:0000256" key="6">
    <source>
        <dbReference type="ARBA" id="ARBA00023125"/>
    </source>
</evidence>
<dbReference type="EC" id="5.6.2.4" evidence="9"/>
<keyword evidence="2 11" id="KW-0547">Nucleotide-binding</keyword>
<accession>A0ABT1Y746</accession>
<comment type="catalytic activity">
    <reaction evidence="8">
        <text>Couples ATP hydrolysis with the unwinding of duplex DNA by translocating in the 3'-5' direction.</text>
        <dbReference type="EC" id="5.6.2.4"/>
    </reaction>
</comment>
<dbReference type="GO" id="GO:0004386">
    <property type="term" value="F:helicase activity"/>
    <property type="evidence" value="ECO:0007669"/>
    <property type="project" value="UniProtKB-KW"/>
</dbReference>
<comment type="similarity">
    <text evidence="1">Belongs to the helicase family. UvrD subfamily.</text>
</comment>
<reference evidence="14 15" key="1">
    <citation type="submission" date="2022-08" db="EMBL/GenBank/DDBJ databases">
        <title>Proteogenomics of the novel Dehalobacterium formicoaceticum strain EZ94 highlights a key role of methyltransferases during anaerobic dichloromethane degradation.</title>
        <authorList>
            <person name="Wasmund K."/>
        </authorList>
    </citation>
    <scope>NUCLEOTIDE SEQUENCE [LARGE SCALE GENOMIC DNA]</scope>
    <source>
        <strain evidence="14 15">EZ94</strain>
    </source>
</reference>
<dbReference type="Pfam" id="PF00580">
    <property type="entry name" value="UvrD-helicase"/>
    <property type="match status" value="1"/>
</dbReference>
<evidence type="ECO:0000256" key="7">
    <source>
        <dbReference type="ARBA" id="ARBA00023235"/>
    </source>
</evidence>
<dbReference type="InterPro" id="IPR014016">
    <property type="entry name" value="UvrD-like_ATP-bd"/>
</dbReference>
<dbReference type="InterPro" id="IPR000212">
    <property type="entry name" value="DNA_helicase_UvrD/REP"/>
</dbReference>
<dbReference type="Gene3D" id="1.10.10.160">
    <property type="match status" value="1"/>
</dbReference>
<keyword evidence="5 11" id="KW-0067">ATP-binding</keyword>
<dbReference type="Gene3D" id="1.10.486.10">
    <property type="entry name" value="PCRA, domain 4"/>
    <property type="match status" value="1"/>
</dbReference>
<dbReference type="RefSeq" id="WP_257913989.1">
    <property type="nucleotide sequence ID" value="NZ_JANPWE010000010.1"/>
</dbReference>
<dbReference type="Proteomes" id="UP001524944">
    <property type="component" value="Unassembled WGS sequence"/>
</dbReference>
<keyword evidence="7" id="KW-0413">Isomerase</keyword>
<keyword evidence="4 11" id="KW-0347">Helicase</keyword>
<gene>
    <name evidence="14" type="ORF">NVS47_14495</name>
</gene>
<proteinExistence type="inferred from homology"/>
<name>A0ABT1Y746_9FIRM</name>
<dbReference type="CDD" id="cd17932">
    <property type="entry name" value="DEXQc_UvrD"/>
    <property type="match status" value="1"/>
</dbReference>
<sequence length="615" mass="70148">MKLSNKQEQIVKHVEGAILVKAGPGSGKTRVLIERIKHLLLSKKRCKILALTFSNLAADEMKNRLKEDTLISDLAENVTVGTIHSFCLDLVQSRGNLIGLGKELMIFESNSDQLSILRDVFSSDPQLMTILKSKEKPTAFLQKCLSLISEQKKKFISPEMCELNEPFPVIYREYNERLLSQNALDFDDILFFAYKILTENPSVVNLYTSLYKFVCVDEAQDLNFAQYQVIKALCGDKCKNIMLVGDENQSIYGFNGSDSTLMSEKFVKDFKPTIYLLNENYRSAKTIVNFANKLGNYDSVSNYVYSGELKAYSFSDEKDEAQFVLDRIKELLASGHPDIENGLSYDSFSVIARNKYVLSPLETIFSELNIPFVYKKSSNGLENESDYMKVFELGIRILLNPKDIVHLRELCKITDRKSSEIVSDDNSIAILTQAIENTVFTDLLPCFQSLNKEEMNFSKVLLQLEEQLPASMSDEERYLIINDIEQWDKHWKKYSGQVQRENRTLLSFRNYISLGKTQDTSSSKGVSLLTAHMSKGLQYDVVFVIGLSEGTFPDYRAVSAGGSEMEQEKNNMYVAVTRAKRLCYLSYPRSKKMPWGDNKWQTPSRFLKDIDILDS</sequence>
<evidence type="ECO:0000259" key="13">
    <source>
        <dbReference type="PROSITE" id="PS51217"/>
    </source>
</evidence>
<dbReference type="InterPro" id="IPR027417">
    <property type="entry name" value="P-loop_NTPase"/>
</dbReference>
<dbReference type="SUPFAM" id="SSF52540">
    <property type="entry name" value="P-loop containing nucleoside triphosphate hydrolases"/>
    <property type="match status" value="1"/>
</dbReference>
<dbReference type="InterPro" id="IPR013986">
    <property type="entry name" value="DExx_box_DNA_helicase_dom_sf"/>
</dbReference>
<keyword evidence="6" id="KW-0238">DNA-binding</keyword>
<evidence type="ECO:0000256" key="10">
    <source>
        <dbReference type="ARBA" id="ARBA00048988"/>
    </source>
</evidence>
<organism evidence="14 15">
    <name type="scientific">Dehalobacterium formicoaceticum</name>
    <dbReference type="NCBI Taxonomy" id="51515"/>
    <lineage>
        <taxon>Bacteria</taxon>
        <taxon>Bacillati</taxon>
        <taxon>Bacillota</taxon>
        <taxon>Clostridia</taxon>
        <taxon>Eubacteriales</taxon>
        <taxon>Peptococcaceae</taxon>
        <taxon>Dehalobacterium</taxon>
    </lineage>
</organism>
<evidence type="ECO:0000256" key="11">
    <source>
        <dbReference type="PROSITE-ProRule" id="PRU00560"/>
    </source>
</evidence>
<evidence type="ECO:0000313" key="14">
    <source>
        <dbReference type="EMBL" id="MCR6546709.1"/>
    </source>
</evidence>
<evidence type="ECO:0000256" key="4">
    <source>
        <dbReference type="ARBA" id="ARBA00022806"/>
    </source>
</evidence>
<evidence type="ECO:0000256" key="1">
    <source>
        <dbReference type="ARBA" id="ARBA00009922"/>
    </source>
</evidence>
<keyword evidence="3 11" id="KW-0378">Hydrolase</keyword>
<evidence type="ECO:0000256" key="8">
    <source>
        <dbReference type="ARBA" id="ARBA00034617"/>
    </source>
</evidence>
<dbReference type="PANTHER" id="PTHR11070">
    <property type="entry name" value="UVRD / RECB / PCRA DNA HELICASE FAMILY MEMBER"/>
    <property type="match status" value="1"/>
</dbReference>
<dbReference type="PROSITE" id="PS51217">
    <property type="entry name" value="UVRD_HELICASE_CTER"/>
    <property type="match status" value="1"/>
</dbReference>